<dbReference type="Pfam" id="PF13561">
    <property type="entry name" value="adh_short_C2"/>
    <property type="match status" value="1"/>
</dbReference>
<dbReference type="PROSITE" id="PS00061">
    <property type="entry name" value="ADH_SHORT"/>
    <property type="match status" value="1"/>
</dbReference>
<dbReference type="InterPro" id="IPR020904">
    <property type="entry name" value="Sc_DH/Rdtase_CS"/>
</dbReference>
<dbReference type="InterPro" id="IPR002347">
    <property type="entry name" value="SDR_fam"/>
</dbReference>
<dbReference type="SMART" id="SM00822">
    <property type="entry name" value="PKS_KR"/>
    <property type="match status" value="1"/>
</dbReference>
<keyword evidence="7" id="KW-1185">Reference proteome</keyword>
<dbReference type="InterPro" id="IPR036291">
    <property type="entry name" value="NAD(P)-bd_dom_sf"/>
</dbReference>
<dbReference type="Gene3D" id="3.40.50.720">
    <property type="entry name" value="NAD(P)-binding Rossmann-like Domain"/>
    <property type="match status" value="1"/>
</dbReference>
<feature type="region of interest" description="Disordered" evidence="4">
    <location>
        <begin position="1"/>
        <end position="20"/>
    </location>
</feature>
<evidence type="ECO:0000313" key="7">
    <source>
        <dbReference type="Proteomes" id="UP000258309"/>
    </source>
</evidence>
<dbReference type="OMA" id="RCENSDV"/>
<dbReference type="FunFam" id="3.40.50.720:FF:000084">
    <property type="entry name" value="Short-chain dehydrogenase reductase"/>
    <property type="match status" value="1"/>
</dbReference>
<dbReference type="PANTHER" id="PTHR43008">
    <property type="entry name" value="BENZIL REDUCTASE"/>
    <property type="match status" value="1"/>
</dbReference>
<protein>
    <recommendedName>
        <fullName evidence="5">Ketoreductase domain-containing protein</fullName>
    </recommendedName>
</protein>
<sequence length="296" mass="31741">MSSAAPAPPNPANGTSQTSDVDIDSYLRKSVHDLLSLKHRTIVITGGARGLGLAFALAVAEVGGNVAIVDVLDTPHEHFYRIQEQFDVKIKLYKTDVTKYDVLKATFDEIVSDFGRIDGLVTAAGICPDEPFLKRDPESVAKCFAVNTLGTYYSAQLAAAQMVKQEPTSFNKKGGSIVFIGSIAAYVASKGQTTSDYCSSKGAVVALAKALGVELAGTGIRVNSVSPGYMLTDMTLDLCNRMPWLGDIMKNEPPMRRMGDRCDLKVPIVYLLSEASAYHTSDDLLITGGIHAGRLM</sequence>
<accession>A0A3E2HIG6</accession>
<feature type="non-terminal residue" evidence="6">
    <location>
        <position position="296"/>
    </location>
</feature>
<dbReference type="InterPro" id="IPR057326">
    <property type="entry name" value="KR_dom"/>
</dbReference>
<organism evidence="6 7">
    <name type="scientific">Scytalidium lignicola</name>
    <name type="common">Hyphomycete</name>
    <dbReference type="NCBI Taxonomy" id="5539"/>
    <lineage>
        <taxon>Eukaryota</taxon>
        <taxon>Fungi</taxon>
        <taxon>Dikarya</taxon>
        <taxon>Ascomycota</taxon>
        <taxon>Pezizomycotina</taxon>
        <taxon>Leotiomycetes</taxon>
        <taxon>Leotiomycetes incertae sedis</taxon>
        <taxon>Scytalidium</taxon>
    </lineage>
</organism>
<proteinExistence type="inferred from homology"/>
<dbReference type="EMBL" id="NCSJ02000039">
    <property type="protein sequence ID" value="RFU33220.1"/>
    <property type="molecule type" value="Genomic_DNA"/>
</dbReference>
<dbReference type="PRINTS" id="PR00080">
    <property type="entry name" value="SDRFAMILY"/>
</dbReference>
<evidence type="ECO:0000256" key="2">
    <source>
        <dbReference type="ARBA" id="ARBA00022857"/>
    </source>
</evidence>
<dbReference type="GO" id="GO:0050664">
    <property type="term" value="F:oxidoreductase activity, acting on NAD(P)H, oxygen as acceptor"/>
    <property type="evidence" value="ECO:0007669"/>
    <property type="project" value="TreeGrafter"/>
</dbReference>
<dbReference type="Proteomes" id="UP000258309">
    <property type="component" value="Unassembled WGS sequence"/>
</dbReference>
<reference evidence="6 7" key="1">
    <citation type="submission" date="2018-05" db="EMBL/GenBank/DDBJ databases">
        <title>Draft genome sequence of Scytalidium lignicola DSM 105466, a ubiquitous saprotrophic fungus.</title>
        <authorList>
            <person name="Buettner E."/>
            <person name="Gebauer A.M."/>
            <person name="Hofrichter M."/>
            <person name="Liers C."/>
            <person name="Kellner H."/>
        </authorList>
    </citation>
    <scope>NUCLEOTIDE SEQUENCE [LARGE SCALE GENOMIC DNA]</scope>
    <source>
        <strain evidence="6 7">DSM 105466</strain>
    </source>
</reference>
<evidence type="ECO:0000313" key="6">
    <source>
        <dbReference type="EMBL" id="RFU33220.1"/>
    </source>
</evidence>
<evidence type="ECO:0000256" key="1">
    <source>
        <dbReference type="ARBA" id="ARBA00006484"/>
    </source>
</evidence>
<feature type="non-terminal residue" evidence="6">
    <location>
        <position position="1"/>
    </location>
</feature>
<gene>
    <name evidence="6" type="ORF">B7463_g3129</name>
</gene>
<keyword evidence="2" id="KW-0521">NADP</keyword>
<feature type="compositionally biased region" description="Pro residues" evidence="4">
    <location>
        <begin position="1"/>
        <end position="11"/>
    </location>
</feature>
<keyword evidence="3" id="KW-0560">Oxidoreductase</keyword>
<dbReference type="GO" id="GO:0016616">
    <property type="term" value="F:oxidoreductase activity, acting on the CH-OH group of donors, NAD or NADP as acceptor"/>
    <property type="evidence" value="ECO:0007669"/>
    <property type="project" value="UniProtKB-ARBA"/>
</dbReference>
<dbReference type="SUPFAM" id="SSF51735">
    <property type="entry name" value="NAD(P)-binding Rossmann-fold domains"/>
    <property type="match status" value="1"/>
</dbReference>
<comment type="caution">
    <text evidence="6">The sequence shown here is derived from an EMBL/GenBank/DDBJ whole genome shotgun (WGS) entry which is preliminary data.</text>
</comment>
<dbReference type="AlphaFoldDB" id="A0A3E2HIG6"/>
<evidence type="ECO:0000256" key="3">
    <source>
        <dbReference type="ARBA" id="ARBA00023002"/>
    </source>
</evidence>
<evidence type="ECO:0000259" key="5">
    <source>
        <dbReference type="SMART" id="SM00822"/>
    </source>
</evidence>
<dbReference type="PRINTS" id="PR00081">
    <property type="entry name" value="GDHRDH"/>
</dbReference>
<feature type="domain" description="Ketoreductase" evidence="5">
    <location>
        <begin position="40"/>
        <end position="219"/>
    </location>
</feature>
<dbReference type="OrthoDB" id="5325318at2759"/>
<dbReference type="PANTHER" id="PTHR43008:SF4">
    <property type="entry name" value="CHAIN DEHYDROGENASE, PUTATIVE (AFU_ORTHOLOGUE AFUA_4G08710)-RELATED"/>
    <property type="match status" value="1"/>
</dbReference>
<dbReference type="GO" id="GO:0009688">
    <property type="term" value="P:abscisic acid biosynthetic process"/>
    <property type="evidence" value="ECO:0007669"/>
    <property type="project" value="UniProtKB-ARBA"/>
</dbReference>
<comment type="similarity">
    <text evidence="1">Belongs to the short-chain dehydrogenases/reductases (SDR) family.</text>
</comment>
<evidence type="ECO:0000256" key="4">
    <source>
        <dbReference type="SAM" id="MobiDB-lite"/>
    </source>
</evidence>
<dbReference type="STRING" id="5539.A0A3E2HIG6"/>
<name>A0A3E2HIG6_SCYLI</name>